<feature type="transmembrane region" description="Helical" evidence="1">
    <location>
        <begin position="12"/>
        <end position="33"/>
    </location>
</feature>
<organism evidence="2 3">
    <name type="scientific">Haloferula chungangensis</name>
    <dbReference type="NCBI Taxonomy" id="1048331"/>
    <lineage>
        <taxon>Bacteria</taxon>
        <taxon>Pseudomonadati</taxon>
        <taxon>Verrucomicrobiota</taxon>
        <taxon>Verrucomicrobiia</taxon>
        <taxon>Verrucomicrobiales</taxon>
        <taxon>Verrucomicrobiaceae</taxon>
        <taxon>Haloferula</taxon>
    </lineage>
</organism>
<dbReference type="Proteomes" id="UP001596472">
    <property type="component" value="Unassembled WGS sequence"/>
</dbReference>
<dbReference type="NCBIfam" id="TIGR02532">
    <property type="entry name" value="IV_pilin_GFxxxE"/>
    <property type="match status" value="1"/>
</dbReference>
<evidence type="ECO:0000313" key="2">
    <source>
        <dbReference type="EMBL" id="MFC7339362.1"/>
    </source>
</evidence>
<sequence>MQNSQKPHGFTLVELMVSIVIVAVLASFAVMFAKRGVQAAKASECISNMRQIQTGVESLTTEGVRTSHNPRRTYPPYAGQQQGPWNQFIWLDLVAEEMGLAEVIGSKYVWNLHPKDSIFQNPLSRHKLGGSGTEWEPLYGDKENTFGSFTWNNQMGAWVAAHTPDPLVRRASDVPYPALTILFGESDDDLKSGVPTACWGAGNAPQGSYKNGAHCMFVDGHTELIPNDHLNNEKWYAHYMGVTTKGRTGEIKKILEKPE</sequence>
<dbReference type="RefSeq" id="WP_379716032.1">
    <property type="nucleotide sequence ID" value="NZ_JBHTBS010000015.1"/>
</dbReference>
<dbReference type="PANTHER" id="PTHR30093">
    <property type="entry name" value="GENERAL SECRETION PATHWAY PROTEIN G"/>
    <property type="match status" value="1"/>
</dbReference>
<dbReference type="InterPro" id="IPR012902">
    <property type="entry name" value="N_methyl_site"/>
</dbReference>
<keyword evidence="1" id="KW-0472">Membrane</keyword>
<keyword evidence="1" id="KW-1133">Transmembrane helix</keyword>
<evidence type="ECO:0000256" key="1">
    <source>
        <dbReference type="SAM" id="Phobius"/>
    </source>
</evidence>
<reference evidence="3" key="1">
    <citation type="journal article" date="2019" name="Int. J. Syst. Evol. Microbiol.">
        <title>The Global Catalogue of Microorganisms (GCM) 10K type strain sequencing project: providing services to taxonomists for standard genome sequencing and annotation.</title>
        <authorList>
            <consortium name="The Broad Institute Genomics Platform"/>
            <consortium name="The Broad Institute Genome Sequencing Center for Infectious Disease"/>
            <person name="Wu L."/>
            <person name="Ma J."/>
        </authorList>
    </citation>
    <scope>NUCLEOTIDE SEQUENCE [LARGE SCALE GENOMIC DNA]</scope>
    <source>
        <strain evidence="3">CGMCC 4.1467</strain>
    </source>
</reference>
<proteinExistence type="predicted"/>
<dbReference type="InterPro" id="IPR045584">
    <property type="entry name" value="Pilin-like"/>
</dbReference>
<dbReference type="PROSITE" id="PS00409">
    <property type="entry name" value="PROKAR_NTER_METHYL"/>
    <property type="match status" value="1"/>
</dbReference>
<keyword evidence="3" id="KW-1185">Reference proteome</keyword>
<dbReference type="Pfam" id="PF07963">
    <property type="entry name" value="N_methyl"/>
    <property type="match status" value="1"/>
</dbReference>
<keyword evidence="1" id="KW-0812">Transmembrane</keyword>
<dbReference type="SUPFAM" id="SSF54523">
    <property type="entry name" value="Pili subunits"/>
    <property type="match status" value="1"/>
</dbReference>
<evidence type="ECO:0000313" key="3">
    <source>
        <dbReference type="Proteomes" id="UP001596472"/>
    </source>
</evidence>
<name>A0ABW2LEG5_9BACT</name>
<dbReference type="EMBL" id="JBHTBS010000015">
    <property type="protein sequence ID" value="MFC7339362.1"/>
    <property type="molecule type" value="Genomic_DNA"/>
</dbReference>
<gene>
    <name evidence="2" type="ORF">ACFQY0_19375</name>
</gene>
<protein>
    <submittedName>
        <fullName evidence="2">Type II secretion system protein</fullName>
    </submittedName>
</protein>
<accession>A0ABW2LEG5</accession>
<comment type="caution">
    <text evidence="2">The sequence shown here is derived from an EMBL/GenBank/DDBJ whole genome shotgun (WGS) entry which is preliminary data.</text>
</comment>
<dbReference type="Gene3D" id="3.30.700.10">
    <property type="entry name" value="Glycoprotein, Type 4 Pilin"/>
    <property type="match status" value="1"/>
</dbReference>